<dbReference type="GO" id="GO:0000166">
    <property type="term" value="F:nucleotide binding"/>
    <property type="evidence" value="ECO:0007669"/>
    <property type="project" value="InterPro"/>
</dbReference>
<dbReference type="InterPro" id="IPR018303">
    <property type="entry name" value="ATPase_P-typ_P_site"/>
</dbReference>
<evidence type="ECO:0000256" key="5">
    <source>
        <dbReference type="SAM" id="MobiDB-lite"/>
    </source>
</evidence>
<evidence type="ECO:0000256" key="4">
    <source>
        <dbReference type="ARBA" id="ARBA00023136"/>
    </source>
</evidence>
<dbReference type="GO" id="GO:0005391">
    <property type="term" value="F:P-type sodium:potassium-exchanging transporter activity"/>
    <property type="evidence" value="ECO:0007669"/>
    <property type="project" value="TreeGrafter"/>
</dbReference>
<dbReference type="SUPFAM" id="SSF81665">
    <property type="entry name" value="Calcium ATPase, transmembrane domain M"/>
    <property type="match status" value="1"/>
</dbReference>
<dbReference type="PANTHER" id="PTHR43294:SF5">
    <property type="entry name" value="CATION-TRANSPORTING P-TYPE ATPASE N-TERMINAL DOMAIN-CONTAINING PROTEIN"/>
    <property type="match status" value="1"/>
</dbReference>
<evidence type="ECO:0000313" key="7">
    <source>
        <dbReference type="Proteomes" id="UP000887540"/>
    </source>
</evidence>
<dbReference type="GO" id="GO:0030007">
    <property type="term" value="P:intracellular potassium ion homeostasis"/>
    <property type="evidence" value="ECO:0007669"/>
    <property type="project" value="TreeGrafter"/>
</dbReference>
<evidence type="ECO:0000256" key="3">
    <source>
        <dbReference type="ARBA" id="ARBA00022989"/>
    </source>
</evidence>
<dbReference type="GO" id="GO:0006883">
    <property type="term" value="P:intracellular sodium ion homeostasis"/>
    <property type="evidence" value="ECO:0007669"/>
    <property type="project" value="TreeGrafter"/>
</dbReference>
<sequence>MKKSRLEMQIKKFVRFLLVAALTVGTLVFIMGGTIHNWDNVPLLLSTSFAVCAVGMVPEGLPATVTSILTVIARRLKKKNVYLKKLDIVEALGSASIIASDKTGTLTKNVMTVTDVWYNDVIISGLPQGNECTPTNISTKSLNRFASPLSDILLAMALCNKATFTQNDKYQETTRIEMPKTPSKTQNSEQLRK</sequence>
<proteinExistence type="predicted"/>
<dbReference type="GO" id="GO:1990573">
    <property type="term" value="P:potassium ion import across plasma membrane"/>
    <property type="evidence" value="ECO:0007669"/>
    <property type="project" value="TreeGrafter"/>
</dbReference>
<dbReference type="InterPro" id="IPR023298">
    <property type="entry name" value="ATPase_P-typ_TM_dom_sf"/>
</dbReference>
<comment type="subcellular location">
    <subcellularLocation>
        <location evidence="1">Membrane</location>
    </subcellularLocation>
</comment>
<dbReference type="SUPFAM" id="SSF81660">
    <property type="entry name" value="Metal cation-transporting ATPase, ATP-binding domain N"/>
    <property type="match status" value="1"/>
</dbReference>
<feature type="compositionally biased region" description="Polar residues" evidence="5">
    <location>
        <begin position="182"/>
        <end position="193"/>
    </location>
</feature>
<dbReference type="GO" id="GO:0036376">
    <property type="term" value="P:sodium ion export across plasma membrane"/>
    <property type="evidence" value="ECO:0007669"/>
    <property type="project" value="TreeGrafter"/>
</dbReference>
<keyword evidence="2 6" id="KW-0812">Transmembrane</keyword>
<dbReference type="GO" id="GO:0005886">
    <property type="term" value="C:plasma membrane"/>
    <property type="evidence" value="ECO:0007669"/>
    <property type="project" value="TreeGrafter"/>
</dbReference>
<evidence type="ECO:0000313" key="8">
    <source>
        <dbReference type="WBParaSite" id="ACRNAN_Path_1592.g6192.t1"/>
    </source>
</evidence>
<dbReference type="AlphaFoldDB" id="A0A914C2H8"/>
<reference evidence="8" key="1">
    <citation type="submission" date="2022-11" db="UniProtKB">
        <authorList>
            <consortium name="WormBaseParasite"/>
        </authorList>
    </citation>
    <scope>IDENTIFICATION</scope>
</reference>
<feature type="region of interest" description="Disordered" evidence="5">
    <location>
        <begin position="170"/>
        <end position="193"/>
    </location>
</feature>
<dbReference type="GO" id="GO:1902600">
    <property type="term" value="P:proton transmembrane transport"/>
    <property type="evidence" value="ECO:0007669"/>
    <property type="project" value="TreeGrafter"/>
</dbReference>
<dbReference type="PANTHER" id="PTHR43294">
    <property type="entry name" value="SODIUM/POTASSIUM-TRANSPORTING ATPASE SUBUNIT ALPHA"/>
    <property type="match status" value="1"/>
</dbReference>
<feature type="transmembrane region" description="Helical" evidence="6">
    <location>
        <begin position="47"/>
        <end position="73"/>
    </location>
</feature>
<evidence type="ECO:0000256" key="1">
    <source>
        <dbReference type="ARBA" id="ARBA00004370"/>
    </source>
</evidence>
<evidence type="ECO:0000256" key="2">
    <source>
        <dbReference type="ARBA" id="ARBA00022692"/>
    </source>
</evidence>
<accession>A0A914C2H8</accession>
<dbReference type="Gene3D" id="1.20.1110.10">
    <property type="entry name" value="Calcium-transporting ATPase, transmembrane domain"/>
    <property type="match status" value="1"/>
</dbReference>
<protein>
    <submittedName>
        <fullName evidence="8">Uncharacterized protein</fullName>
    </submittedName>
</protein>
<feature type="transmembrane region" description="Helical" evidence="6">
    <location>
        <begin position="12"/>
        <end position="35"/>
    </location>
</feature>
<name>A0A914C2H8_9BILA</name>
<evidence type="ECO:0000256" key="6">
    <source>
        <dbReference type="SAM" id="Phobius"/>
    </source>
</evidence>
<dbReference type="Gene3D" id="3.40.50.1000">
    <property type="entry name" value="HAD superfamily/HAD-like"/>
    <property type="match status" value="1"/>
</dbReference>
<keyword evidence="3 6" id="KW-1133">Transmembrane helix</keyword>
<keyword evidence="7" id="KW-1185">Reference proteome</keyword>
<dbReference type="InterPro" id="IPR023214">
    <property type="entry name" value="HAD_sf"/>
</dbReference>
<dbReference type="WBParaSite" id="ACRNAN_Path_1592.g6192.t1">
    <property type="protein sequence ID" value="ACRNAN_Path_1592.g6192.t1"/>
    <property type="gene ID" value="ACRNAN_Path_1592.g6192"/>
</dbReference>
<dbReference type="InterPro" id="IPR050510">
    <property type="entry name" value="Cation_transp_ATPase_P-type"/>
</dbReference>
<dbReference type="Gene3D" id="3.40.1110.10">
    <property type="entry name" value="Calcium-transporting ATPase, cytoplasmic domain N"/>
    <property type="match status" value="1"/>
</dbReference>
<dbReference type="PROSITE" id="PS00154">
    <property type="entry name" value="ATPASE_E1_E2"/>
    <property type="match status" value="1"/>
</dbReference>
<keyword evidence="4 6" id="KW-0472">Membrane</keyword>
<dbReference type="InterPro" id="IPR023299">
    <property type="entry name" value="ATPase_P-typ_cyto_dom_N"/>
</dbReference>
<dbReference type="Proteomes" id="UP000887540">
    <property type="component" value="Unplaced"/>
</dbReference>
<organism evidence="7 8">
    <name type="scientific">Acrobeloides nanus</name>
    <dbReference type="NCBI Taxonomy" id="290746"/>
    <lineage>
        <taxon>Eukaryota</taxon>
        <taxon>Metazoa</taxon>
        <taxon>Ecdysozoa</taxon>
        <taxon>Nematoda</taxon>
        <taxon>Chromadorea</taxon>
        <taxon>Rhabditida</taxon>
        <taxon>Tylenchina</taxon>
        <taxon>Cephalobomorpha</taxon>
        <taxon>Cephaloboidea</taxon>
        <taxon>Cephalobidae</taxon>
        <taxon>Acrobeloides</taxon>
    </lineage>
</organism>